<dbReference type="PANTHER" id="PTHR24171:SF9">
    <property type="entry name" value="ANKYRIN REPEAT DOMAIN-CONTAINING PROTEIN 39"/>
    <property type="match status" value="1"/>
</dbReference>
<evidence type="ECO:0000256" key="1">
    <source>
        <dbReference type="ARBA" id="ARBA00022737"/>
    </source>
</evidence>
<dbReference type="PATRIC" id="fig|1297742.4.peg.2494"/>
<dbReference type="EMBL" id="CP012109">
    <property type="protein sequence ID" value="AKQ65557.1"/>
    <property type="molecule type" value="Genomic_DNA"/>
</dbReference>
<keyword evidence="4" id="KW-0175">Coiled coil</keyword>
<dbReference type="PANTHER" id="PTHR24171">
    <property type="entry name" value="ANKYRIN REPEAT DOMAIN-CONTAINING PROTEIN 39-RELATED"/>
    <property type="match status" value="1"/>
</dbReference>
<proteinExistence type="predicted"/>
<dbReference type="eggNOG" id="COG0666">
    <property type="taxonomic scope" value="Bacteria"/>
</dbReference>
<dbReference type="Pfam" id="PF12796">
    <property type="entry name" value="Ank_2"/>
    <property type="match status" value="1"/>
</dbReference>
<gene>
    <name evidence="5" type="ORF">A176_002469</name>
</gene>
<keyword evidence="1" id="KW-0677">Repeat</keyword>
<reference evidence="5 6" key="1">
    <citation type="journal article" date="2016" name="PLoS ONE">
        <title>Complete Genome Sequence and Comparative Genomics of a Novel Myxobacterium Myxococcus hansupus.</title>
        <authorList>
            <person name="Sharma G."/>
            <person name="Narwani T."/>
            <person name="Subramanian S."/>
        </authorList>
    </citation>
    <scope>NUCLEOTIDE SEQUENCE [LARGE SCALE GENOMIC DNA]</scope>
    <source>
        <strain evidence="6">mixupus</strain>
    </source>
</reference>
<dbReference type="OrthoDB" id="5380029at2"/>
<dbReference type="STRING" id="1297742.A176_002469"/>
<organism evidence="5 6">
    <name type="scientific">Pseudomyxococcus hansupus</name>
    <dbReference type="NCBI Taxonomy" id="1297742"/>
    <lineage>
        <taxon>Bacteria</taxon>
        <taxon>Pseudomonadati</taxon>
        <taxon>Myxococcota</taxon>
        <taxon>Myxococcia</taxon>
        <taxon>Myxococcales</taxon>
        <taxon>Cystobacterineae</taxon>
        <taxon>Myxococcaceae</taxon>
        <taxon>Pseudomyxococcus</taxon>
    </lineage>
</organism>
<dbReference type="AlphaFoldDB" id="A0A0H4XC72"/>
<dbReference type="Proteomes" id="UP000009026">
    <property type="component" value="Chromosome"/>
</dbReference>
<sequence length="367" mass="40610">MTEQQQELERLIRQINDLHYIQTYDRVEMPEAEYRQVLAKAEQKNAEAVAQIRKLLEAGVSLDFQTINGHTPMMIAVTQNNVEVIQLLMEHGADIRATSSYEFPIHRAAEFGADRVVQFFLDQGIDPRQKTEGGRSVLSAARASRHSKNVVPMLVELLKTTKDQRGPPPKKVKHLSEADVARYLSGDAPAGVSAATWAQLRSFMESVFVEEYSVNLDQLYAGIEEHGNTHAPLVFAIIGLIQAVSTRAPLNKTIKKVATSPLLHHGDLEVTGPLNVKSLLVTGNLKVHGKASNFQGAQLFVGGDFTCDTFRTEGPVIIGGDLKASLVDAYYNDYSLEVRGALVAQKLVIEKHQVTASRFDVQERVEK</sequence>
<dbReference type="InterPro" id="IPR036770">
    <property type="entry name" value="Ankyrin_rpt-contain_sf"/>
</dbReference>
<dbReference type="Gene3D" id="1.25.40.20">
    <property type="entry name" value="Ankyrin repeat-containing domain"/>
    <property type="match status" value="1"/>
</dbReference>
<evidence type="ECO:0000256" key="2">
    <source>
        <dbReference type="ARBA" id="ARBA00023043"/>
    </source>
</evidence>
<keyword evidence="6" id="KW-1185">Reference proteome</keyword>
<evidence type="ECO:0000256" key="4">
    <source>
        <dbReference type="SAM" id="Coils"/>
    </source>
</evidence>
<dbReference type="PROSITE" id="PS50088">
    <property type="entry name" value="ANK_REPEAT"/>
    <property type="match status" value="1"/>
</dbReference>
<evidence type="ECO:0000256" key="3">
    <source>
        <dbReference type="PROSITE-ProRule" id="PRU00023"/>
    </source>
</evidence>
<keyword evidence="2 3" id="KW-0040">ANK repeat</keyword>
<protein>
    <submittedName>
        <fullName evidence="5">Uncharacterized protein</fullName>
    </submittedName>
</protein>
<evidence type="ECO:0000313" key="5">
    <source>
        <dbReference type="EMBL" id="AKQ65557.1"/>
    </source>
</evidence>
<dbReference type="PROSITE" id="PS50297">
    <property type="entry name" value="ANK_REP_REGION"/>
    <property type="match status" value="1"/>
</dbReference>
<feature type="coiled-coil region" evidence="4">
    <location>
        <begin position="31"/>
        <end position="58"/>
    </location>
</feature>
<dbReference type="RefSeq" id="WP_002639424.1">
    <property type="nucleotide sequence ID" value="NZ_CP012109.1"/>
</dbReference>
<dbReference type="SUPFAM" id="SSF48403">
    <property type="entry name" value="Ankyrin repeat"/>
    <property type="match status" value="1"/>
</dbReference>
<evidence type="ECO:0000313" key="6">
    <source>
        <dbReference type="Proteomes" id="UP000009026"/>
    </source>
</evidence>
<dbReference type="InterPro" id="IPR002110">
    <property type="entry name" value="Ankyrin_rpt"/>
</dbReference>
<accession>A0A0H4XC72</accession>
<feature type="repeat" description="ANK" evidence="3">
    <location>
        <begin position="68"/>
        <end position="100"/>
    </location>
</feature>
<dbReference type="KEGG" id="mym:A176_002469"/>
<dbReference type="SMART" id="SM00248">
    <property type="entry name" value="ANK"/>
    <property type="match status" value="2"/>
</dbReference>
<name>A0A0H4XC72_9BACT</name>